<protein>
    <submittedName>
        <fullName evidence="2">CoA-binding protein</fullName>
    </submittedName>
</protein>
<evidence type="ECO:0000313" key="2">
    <source>
        <dbReference type="EMBL" id="MFD2417500.1"/>
    </source>
</evidence>
<dbReference type="SUPFAM" id="SSF51735">
    <property type="entry name" value="NAD(P)-binding Rossmann-fold domains"/>
    <property type="match status" value="1"/>
</dbReference>
<name>A0ABW5FS97_9PSEU</name>
<proteinExistence type="predicted"/>
<keyword evidence="3" id="KW-1185">Reference proteome</keyword>
<sequence length="134" mass="14303">MDLAERALAAADTIAVVGLSRDPRKAAHSVPATLRAAGFRIIPVHPSADELLGEKVYRSLEDIPEPVDLVDVFRPAAEAPGIARQAVAIGAKTLWLQQGIVSREARRIAEDGGLTYIEDRCIAVVRALAGITKD</sequence>
<feature type="domain" description="CoA-binding" evidence="1">
    <location>
        <begin position="8"/>
        <end position="100"/>
    </location>
</feature>
<dbReference type="PANTHER" id="PTHR33303">
    <property type="entry name" value="CYTOPLASMIC PROTEIN-RELATED"/>
    <property type="match status" value="1"/>
</dbReference>
<evidence type="ECO:0000313" key="3">
    <source>
        <dbReference type="Proteomes" id="UP001597417"/>
    </source>
</evidence>
<dbReference type="EMBL" id="JBHUKR010000007">
    <property type="protein sequence ID" value="MFD2417500.1"/>
    <property type="molecule type" value="Genomic_DNA"/>
</dbReference>
<organism evidence="2 3">
    <name type="scientific">Amycolatopsis pigmentata</name>
    <dbReference type="NCBI Taxonomy" id="450801"/>
    <lineage>
        <taxon>Bacteria</taxon>
        <taxon>Bacillati</taxon>
        <taxon>Actinomycetota</taxon>
        <taxon>Actinomycetes</taxon>
        <taxon>Pseudonocardiales</taxon>
        <taxon>Pseudonocardiaceae</taxon>
        <taxon>Amycolatopsis</taxon>
    </lineage>
</organism>
<dbReference type="InterPro" id="IPR036291">
    <property type="entry name" value="NAD(P)-bd_dom_sf"/>
</dbReference>
<dbReference type="InterPro" id="IPR003781">
    <property type="entry name" value="CoA-bd"/>
</dbReference>
<dbReference type="Proteomes" id="UP001597417">
    <property type="component" value="Unassembled WGS sequence"/>
</dbReference>
<reference evidence="3" key="1">
    <citation type="journal article" date="2019" name="Int. J. Syst. Evol. Microbiol.">
        <title>The Global Catalogue of Microorganisms (GCM) 10K type strain sequencing project: providing services to taxonomists for standard genome sequencing and annotation.</title>
        <authorList>
            <consortium name="The Broad Institute Genomics Platform"/>
            <consortium name="The Broad Institute Genome Sequencing Center for Infectious Disease"/>
            <person name="Wu L."/>
            <person name="Ma J."/>
        </authorList>
    </citation>
    <scope>NUCLEOTIDE SEQUENCE [LARGE SCALE GENOMIC DNA]</scope>
    <source>
        <strain evidence="3">CGMCC 4.7645</strain>
    </source>
</reference>
<dbReference type="PANTHER" id="PTHR33303:SF2">
    <property type="entry name" value="COA-BINDING DOMAIN-CONTAINING PROTEIN"/>
    <property type="match status" value="1"/>
</dbReference>
<gene>
    <name evidence="2" type="ORF">ACFSXZ_14310</name>
</gene>
<comment type="caution">
    <text evidence="2">The sequence shown here is derived from an EMBL/GenBank/DDBJ whole genome shotgun (WGS) entry which is preliminary data.</text>
</comment>
<evidence type="ECO:0000259" key="1">
    <source>
        <dbReference type="SMART" id="SM00881"/>
    </source>
</evidence>
<dbReference type="Pfam" id="PF13380">
    <property type="entry name" value="CoA_binding_2"/>
    <property type="match status" value="1"/>
</dbReference>
<accession>A0ABW5FS97</accession>
<dbReference type="RefSeq" id="WP_378265313.1">
    <property type="nucleotide sequence ID" value="NZ_JBHUKR010000007.1"/>
</dbReference>
<dbReference type="Gene3D" id="3.40.50.720">
    <property type="entry name" value="NAD(P)-binding Rossmann-like Domain"/>
    <property type="match status" value="1"/>
</dbReference>
<dbReference type="SMART" id="SM00881">
    <property type="entry name" value="CoA_binding"/>
    <property type="match status" value="1"/>
</dbReference>